<name>A0ABS5Z848_9GAMM</name>
<dbReference type="Proteomes" id="UP000690515">
    <property type="component" value="Unassembled WGS sequence"/>
</dbReference>
<dbReference type="Gene3D" id="3.40.190.10">
    <property type="entry name" value="Periplasmic binding protein-like II"/>
    <property type="match status" value="1"/>
</dbReference>
<dbReference type="EMBL" id="JAGSOY010000004">
    <property type="protein sequence ID" value="MBU2710098.1"/>
    <property type="molecule type" value="Genomic_DNA"/>
</dbReference>
<accession>A0ABS5Z848</accession>
<sequence>MDRKIICLSLFMKKSIHFLFCFILLWIFSHQAMAITVIYPVVDKDDLRFKDLISILRQSLEVTVPEYGEYELVADKEILSEGRYIERLRSDIGLNVIWSSTSVEKEKTLRPIRIPLRKGLLGYRVSLINKNNQSKVEKIRTIEELRLIEVGQGIGWGDVSVYRSNNIKVRTARYELLFRMLNAGRFDLFPRGVNEVFDEYQRFKTSYPNLAVEQSFLIVYPWPYYFFTNKADGRLAERIENGLRMMIKNGSFDQIFHQYHQVAIEQANLLKRHIIHIENPFLPKQTPLDDPSLWFLK</sequence>
<keyword evidence="2" id="KW-1185">Reference proteome</keyword>
<dbReference type="RefSeq" id="WP_215818252.1">
    <property type="nucleotide sequence ID" value="NZ_JAGSOY010000004.1"/>
</dbReference>
<proteinExistence type="predicted"/>
<comment type="caution">
    <text evidence="1">The sequence shown here is derived from an EMBL/GenBank/DDBJ whole genome shotgun (WGS) entry which is preliminary data.</text>
</comment>
<gene>
    <name evidence="1" type="ORF">KCG35_03410</name>
</gene>
<organism evidence="1 2">
    <name type="scientific">Zooshikella harenae</name>
    <dbReference type="NCBI Taxonomy" id="2827238"/>
    <lineage>
        <taxon>Bacteria</taxon>
        <taxon>Pseudomonadati</taxon>
        <taxon>Pseudomonadota</taxon>
        <taxon>Gammaproteobacteria</taxon>
        <taxon>Oceanospirillales</taxon>
        <taxon>Zooshikellaceae</taxon>
        <taxon>Zooshikella</taxon>
    </lineage>
</organism>
<evidence type="ECO:0000313" key="2">
    <source>
        <dbReference type="Proteomes" id="UP000690515"/>
    </source>
</evidence>
<evidence type="ECO:0000313" key="1">
    <source>
        <dbReference type="EMBL" id="MBU2710098.1"/>
    </source>
</evidence>
<reference evidence="1 2" key="1">
    <citation type="submission" date="2021-04" db="EMBL/GenBank/DDBJ databases">
        <authorList>
            <person name="Pira H."/>
            <person name="Risdian C."/>
            <person name="Wink J."/>
        </authorList>
    </citation>
    <scope>NUCLEOTIDE SEQUENCE [LARGE SCALE GENOMIC DNA]</scope>
    <source>
        <strain evidence="1 2">WH53</strain>
    </source>
</reference>
<protein>
    <submittedName>
        <fullName evidence="1">Amino acid ABC transporter substrate-binding protein</fullName>
    </submittedName>
</protein>
<dbReference type="SUPFAM" id="SSF53850">
    <property type="entry name" value="Periplasmic binding protein-like II"/>
    <property type="match status" value="1"/>
</dbReference>